<keyword evidence="1" id="KW-0472">Membrane</keyword>
<dbReference type="InterPro" id="IPR008993">
    <property type="entry name" value="TIMP-like_OB-fold"/>
</dbReference>
<dbReference type="Gene3D" id="2.40.50.120">
    <property type="match status" value="1"/>
</dbReference>
<feature type="signal peptide" evidence="2">
    <location>
        <begin position="1"/>
        <end position="33"/>
    </location>
</feature>
<name>A0ABP5A9C8_9ACTN</name>
<protein>
    <recommendedName>
        <fullName evidence="5">Tissue inhibitor of metalloproteinase</fullName>
    </recommendedName>
</protein>
<dbReference type="EMBL" id="BAAAMY010000001">
    <property type="protein sequence ID" value="GAA1904986.1"/>
    <property type="molecule type" value="Genomic_DNA"/>
</dbReference>
<evidence type="ECO:0008006" key="5">
    <source>
        <dbReference type="Google" id="ProtNLM"/>
    </source>
</evidence>
<keyword evidence="1" id="KW-0812">Transmembrane</keyword>
<keyword evidence="1" id="KW-1133">Transmembrane helix</keyword>
<gene>
    <name evidence="3" type="ORF">GCM10009737_02160</name>
</gene>
<accession>A0ABP5A9C8</accession>
<keyword evidence="4" id="KW-1185">Reference proteome</keyword>
<proteinExistence type="predicted"/>
<keyword evidence="2" id="KW-0732">Signal</keyword>
<feature type="transmembrane region" description="Helical" evidence="1">
    <location>
        <begin position="168"/>
        <end position="185"/>
    </location>
</feature>
<evidence type="ECO:0000313" key="4">
    <source>
        <dbReference type="Proteomes" id="UP001501612"/>
    </source>
</evidence>
<dbReference type="Proteomes" id="UP001501612">
    <property type="component" value="Unassembled WGS sequence"/>
</dbReference>
<comment type="caution">
    <text evidence="3">The sequence shown here is derived from an EMBL/GenBank/DDBJ whole genome shotgun (WGS) entry which is preliminary data.</text>
</comment>
<evidence type="ECO:0000256" key="2">
    <source>
        <dbReference type="SAM" id="SignalP"/>
    </source>
</evidence>
<feature type="chain" id="PRO_5046768225" description="Tissue inhibitor of metalloproteinase" evidence="2">
    <location>
        <begin position="34"/>
        <end position="196"/>
    </location>
</feature>
<reference evidence="4" key="1">
    <citation type="journal article" date="2019" name="Int. J. Syst. Evol. Microbiol.">
        <title>The Global Catalogue of Microorganisms (GCM) 10K type strain sequencing project: providing services to taxonomists for standard genome sequencing and annotation.</title>
        <authorList>
            <consortium name="The Broad Institute Genomics Platform"/>
            <consortium name="The Broad Institute Genome Sequencing Center for Infectious Disease"/>
            <person name="Wu L."/>
            <person name="Ma J."/>
        </authorList>
    </citation>
    <scope>NUCLEOTIDE SEQUENCE [LARGE SCALE GENOMIC DNA]</scope>
    <source>
        <strain evidence="4">JCM 14046</strain>
    </source>
</reference>
<sequence>MRPVRSVLPLVAGLALLLGSSLLVVLAAGPASACSCARAGLGAQARAADLVVAGTVTDVDDGWWPGGSSTRDVTVAPDRVWRGRTPTGPVVLSAAAPDQGCGVDLAEGRRYLLFLSGSAGGLTTNGCSGTRPVTGAALAAADRRLGGGRAVDVPPEGPGRTLGPGARVAAGGGGLLLALVLVGAARRTASRRPGMN</sequence>
<dbReference type="RefSeq" id="WP_344002477.1">
    <property type="nucleotide sequence ID" value="NZ_BAAAMY010000001.1"/>
</dbReference>
<organism evidence="3 4">
    <name type="scientific">Nocardioides lentus</name>
    <dbReference type="NCBI Taxonomy" id="338077"/>
    <lineage>
        <taxon>Bacteria</taxon>
        <taxon>Bacillati</taxon>
        <taxon>Actinomycetota</taxon>
        <taxon>Actinomycetes</taxon>
        <taxon>Propionibacteriales</taxon>
        <taxon>Nocardioidaceae</taxon>
        <taxon>Nocardioides</taxon>
    </lineage>
</organism>
<dbReference type="SUPFAM" id="SSF50242">
    <property type="entry name" value="TIMP-like"/>
    <property type="match status" value="1"/>
</dbReference>
<evidence type="ECO:0000256" key="1">
    <source>
        <dbReference type="SAM" id="Phobius"/>
    </source>
</evidence>
<evidence type="ECO:0000313" key="3">
    <source>
        <dbReference type="EMBL" id="GAA1904986.1"/>
    </source>
</evidence>